<sequence length="434" mass="45535">MKTHRPIRLAVGAVAAIAALALTGCTGGTSSDDGSKLSIYIDSDPSSIALWDGLVAGYAEANPDVEVTVETHPAGSEGDNLIKTRLSTGDMNDLFWYNSGSLFQALNPDETLTPLDDESWVGSIDDNFTTVVSTDEALYGAPVGASFAGAVVYNKDVFADLGLEVPTTIAEYNANNDKIKAAGIVPVLQSYSDTWTSQVPVLGDFYNVTAAEPEWADDYTAGKARYSDAPAIAGFQSLQDAFDKGWLNEDFASATYDAVIKSLVEGTGAQYPMLTGNVAAAIGENYPEADASIGVFPIPGPDADSNGLTVWMPNGVYVPKTTTGAQLEAAKDFIDWLVTPDSCAIQAESITLGGPFVVDGCDVPDTAASLVNDMQPFFDDGKTGLALEFLSPIKGPSLEQITVQVGSGISSAADGAALYDQDVEKQAQQLGLDW</sequence>
<dbReference type="InterPro" id="IPR050490">
    <property type="entry name" value="Bact_solute-bd_prot1"/>
</dbReference>
<dbReference type="KEGG" id="aarc:G127AT_03790"/>
<gene>
    <name evidence="7" type="ORF">G127AT_03790</name>
</gene>
<dbReference type="EMBL" id="CP071696">
    <property type="protein sequence ID" value="QTX05359.1"/>
    <property type="molecule type" value="Genomic_DNA"/>
</dbReference>
<keyword evidence="8" id="KW-1185">Reference proteome</keyword>
<reference evidence="7" key="1">
    <citation type="submission" date="2021-03" db="EMBL/GenBank/DDBJ databases">
        <title>Agromyces archimandritus sp. nov., isolated from the cockroach Archimandrita tessellata.</title>
        <authorList>
            <person name="Guzman J."/>
            <person name="Ortuzar M."/>
            <person name="Poehlein A."/>
            <person name="Daniel R."/>
            <person name="Trujillo M."/>
            <person name="Vilcinskas A."/>
        </authorList>
    </citation>
    <scope>NUCLEOTIDE SEQUENCE</scope>
    <source>
        <strain evidence="7">G127AT</strain>
    </source>
</reference>
<evidence type="ECO:0000313" key="8">
    <source>
        <dbReference type="Proteomes" id="UP000671914"/>
    </source>
</evidence>
<keyword evidence="1" id="KW-1003">Cell membrane</keyword>
<dbReference type="PANTHER" id="PTHR43649:SF33">
    <property type="entry name" value="POLYGALACTURONAN_RHAMNOGALACTURONAN-BINDING PROTEIN YTCQ"/>
    <property type="match status" value="1"/>
</dbReference>
<feature type="signal peptide" evidence="6">
    <location>
        <begin position="1"/>
        <end position="21"/>
    </location>
</feature>
<evidence type="ECO:0000256" key="1">
    <source>
        <dbReference type="ARBA" id="ARBA00022475"/>
    </source>
</evidence>
<keyword evidence="4" id="KW-0564">Palmitate</keyword>
<dbReference type="RefSeq" id="WP_210900040.1">
    <property type="nucleotide sequence ID" value="NZ_CP071696.1"/>
</dbReference>
<evidence type="ECO:0000256" key="6">
    <source>
        <dbReference type="SAM" id="SignalP"/>
    </source>
</evidence>
<dbReference type="PROSITE" id="PS51257">
    <property type="entry name" value="PROKAR_LIPOPROTEIN"/>
    <property type="match status" value="1"/>
</dbReference>
<organism evidence="7 8">
    <name type="scientific">Agromyces archimandritae</name>
    <dbReference type="NCBI Taxonomy" id="2781962"/>
    <lineage>
        <taxon>Bacteria</taxon>
        <taxon>Bacillati</taxon>
        <taxon>Actinomycetota</taxon>
        <taxon>Actinomycetes</taxon>
        <taxon>Micrococcales</taxon>
        <taxon>Microbacteriaceae</taxon>
        <taxon>Agromyces</taxon>
    </lineage>
</organism>
<evidence type="ECO:0000256" key="3">
    <source>
        <dbReference type="ARBA" id="ARBA00023136"/>
    </source>
</evidence>
<evidence type="ECO:0000313" key="7">
    <source>
        <dbReference type="EMBL" id="QTX05359.1"/>
    </source>
</evidence>
<feature type="chain" id="PRO_5039197390" evidence="6">
    <location>
        <begin position="22"/>
        <end position="434"/>
    </location>
</feature>
<dbReference type="InterPro" id="IPR006059">
    <property type="entry name" value="SBP"/>
</dbReference>
<accession>A0A975IPJ6</accession>
<dbReference type="Gene3D" id="3.40.190.10">
    <property type="entry name" value="Periplasmic binding protein-like II"/>
    <property type="match status" value="2"/>
</dbReference>
<protein>
    <submittedName>
        <fullName evidence="7">Carbohydrate ABC transporter substrate-binding protein</fullName>
    </submittedName>
</protein>
<keyword evidence="3" id="KW-0472">Membrane</keyword>
<dbReference type="PANTHER" id="PTHR43649">
    <property type="entry name" value="ARABINOSE-BINDING PROTEIN-RELATED"/>
    <property type="match status" value="1"/>
</dbReference>
<dbReference type="Proteomes" id="UP000671914">
    <property type="component" value="Chromosome"/>
</dbReference>
<name>A0A975IPJ6_9MICO</name>
<dbReference type="AlphaFoldDB" id="A0A975IPJ6"/>
<dbReference type="SUPFAM" id="SSF53850">
    <property type="entry name" value="Periplasmic binding protein-like II"/>
    <property type="match status" value="1"/>
</dbReference>
<keyword evidence="5" id="KW-0449">Lipoprotein</keyword>
<evidence type="ECO:0000256" key="4">
    <source>
        <dbReference type="ARBA" id="ARBA00023139"/>
    </source>
</evidence>
<proteinExistence type="predicted"/>
<dbReference type="Pfam" id="PF13416">
    <property type="entry name" value="SBP_bac_8"/>
    <property type="match status" value="1"/>
</dbReference>
<evidence type="ECO:0000256" key="2">
    <source>
        <dbReference type="ARBA" id="ARBA00022729"/>
    </source>
</evidence>
<evidence type="ECO:0000256" key="5">
    <source>
        <dbReference type="ARBA" id="ARBA00023288"/>
    </source>
</evidence>
<keyword evidence="2 6" id="KW-0732">Signal</keyword>